<dbReference type="GO" id="GO:0016757">
    <property type="term" value="F:glycosyltransferase activity"/>
    <property type="evidence" value="ECO:0007669"/>
    <property type="project" value="UniProtKB-KW"/>
</dbReference>
<organism evidence="5 6">
    <name type="scientific">Demequina activiva</name>
    <dbReference type="NCBI Taxonomy" id="1582364"/>
    <lineage>
        <taxon>Bacteria</taxon>
        <taxon>Bacillati</taxon>
        <taxon>Actinomycetota</taxon>
        <taxon>Actinomycetes</taxon>
        <taxon>Micrococcales</taxon>
        <taxon>Demequinaceae</taxon>
        <taxon>Demequina</taxon>
    </lineage>
</organism>
<proteinExistence type="inferred from homology"/>
<comment type="caution">
    <text evidence="5">The sequence shown here is derived from an EMBL/GenBank/DDBJ whole genome shotgun (WGS) entry which is preliminary data.</text>
</comment>
<dbReference type="EMBL" id="BONR01000004">
    <property type="protein sequence ID" value="GIG55250.1"/>
    <property type="molecule type" value="Genomic_DNA"/>
</dbReference>
<keyword evidence="4" id="KW-1133">Transmembrane helix</keyword>
<keyword evidence="4" id="KW-0472">Membrane</keyword>
<dbReference type="PANTHER" id="PTHR43630:SF1">
    <property type="entry name" value="POLY-BETA-1,6-N-ACETYL-D-GLUCOSAMINE SYNTHASE"/>
    <property type="match status" value="1"/>
</dbReference>
<sequence length="473" mass="52527">MNVLHTIFTVVTTVAIFYYLIHHLIFGSVIVRAAFHVGRQQRWEDEQAHALTFSNPLAPGISVLIPAHNEEAGIVASVTSLVEAHYPHVEIIVVDDGSKDATVERLHEAFDLYEAELPVTEPRVGQVGRVLKTYASRKAPGLKVLSKTSVGRRSDAINAAFRRSTQPLVCMIDGDSILEPDALLRVAQPFVDDPSVVAAGGVVLPSNGSKVERGRVTDARVPRTWLERTQVLEYLRAFLVGRSGWSASNGLMIISGAFGIFRREVMAEVGGLDEESLAEDAELVVAVHRAHRRRREDYRVVFVAEPVCWSETPSTAKVLARQRRRWSHGLGQMLSQHRDMIGRPRYGRLGVVTMPYFLLFELWGPVVELLGLSTAVLGVAVGWVDPWLFLLFVAVSFLLSIAVSLAALLVEVIAFGRYQRVSDTLRLALAAVFEPFWFRPIHAIWRIRGLVASIRGERAVWGEMTRKGFADGQ</sequence>
<keyword evidence="2" id="KW-0328">Glycosyltransferase</keyword>
<evidence type="ECO:0000313" key="5">
    <source>
        <dbReference type="EMBL" id="GIG55250.1"/>
    </source>
</evidence>
<gene>
    <name evidence="5" type="ORF">Dac01nite_20020</name>
</gene>
<dbReference type="CDD" id="cd06423">
    <property type="entry name" value="CESA_like"/>
    <property type="match status" value="1"/>
</dbReference>
<evidence type="ECO:0000313" key="6">
    <source>
        <dbReference type="Proteomes" id="UP000652354"/>
    </source>
</evidence>
<dbReference type="Pfam" id="PF13641">
    <property type="entry name" value="Glyco_tranf_2_3"/>
    <property type="match status" value="1"/>
</dbReference>
<evidence type="ECO:0000256" key="4">
    <source>
        <dbReference type="SAM" id="Phobius"/>
    </source>
</evidence>
<dbReference type="AlphaFoldDB" id="A0A919Q7L5"/>
<dbReference type="RefSeq" id="WP_203656549.1">
    <property type="nucleotide sequence ID" value="NZ_BONR01000004.1"/>
</dbReference>
<dbReference type="SUPFAM" id="SSF53448">
    <property type="entry name" value="Nucleotide-diphospho-sugar transferases"/>
    <property type="match status" value="1"/>
</dbReference>
<dbReference type="Proteomes" id="UP000652354">
    <property type="component" value="Unassembled WGS sequence"/>
</dbReference>
<protein>
    <submittedName>
        <fullName evidence="5">Glycosyl transferase family 2</fullName>
    </submittedName>
</protein>
<evidence type="ECO:0000256" key="3">
    <source>
        <dbReference type="ARBA" id="ARBA00022679"/>
    </source>
</evidence>
<comment type="similarity">
    <text evidence="1">Belongs to the glycosyltransferase 2 family.</text>
</comment>
<dbReference type="PANTHER" id="PTHR43630">
    <property type="entry name" value="POLY-BETA-1,6-N-ACETYL-D-GLUCOSAMINE SYNTHASE"/>
    <property type="match status" value="1"/>
</dbReference>
<feature type="transmembrane region" description="Helical" evidence="4">
    <location>
        <begin position="387"/>
        <end position="410"/>
    </location>
</feature>
<evidence type="ECO:0000256" key="1">
    <source>
        <dbReference type="ARBA" id="ARBA00006739"/>
    </source>
</evidence>
<reference evidence="5" key="1">
    <citation type="submission" date="2021-01" db="EMBL/GenBank/DDBJ databases">
        <title>Whole genome shotgun sequence of Demequina activiva NBRC 110675.</title>
        <authorList>
            <person name="Komaki H."/>
            <person name="Tamura T."/>
        </authorList>
    </citation>
    <scope>NUCLEOTIDE SEQUENCE</scope>
    <source>
        <strain evidence="5">NBRC 110675</strain>
    </source>
</reference>
<evidence type="ECO:0000256" key="2">
    <source>
        <dbReference type="ARBA" id="ARBA00022676"/>
    </source>
</evidence>
<keyword evidence="6" id="KW-1185">Reference proteome</keyword>
<dbReference type="Gene3D" id="3.90.550.10">
    <property type="entry name" value="Spore Coat Polysaccharide Biosynthesis Protein SpsA, Chain A"/>
    <property type="match status" value="1"/>
</dbReference>
<dbReference type="InterPro" id="IPR029044">
    <property type="entry name" value="Nucleotide-diphossugar_trans"/>
</dbReference>
<feature type="transmembrane region" description="Helical" evidence="4">
    <location>
        <begin position="6"/>
        <end position="35"/>
    </location>
</feature>
<name>A0A919Q7L5_9MICO</name>
<keyword evidence="4" id="KW-0812">Transmembrane</keyword>
<accession>A0A919Q7L5</accession>
<keyword evidence="3 5" id="KW-0808">Transferase</keyword>